<dbReference type="PANTHER" id="PTHR42773:SF1">
    <property type="entry name" value="METALLO-BETA-LACTAMASE FAMILY PROTEIN"/>
    <property type="match status" value="1"/>
</dbReference>
<keyword evidence="4" id="KW-1185">Reference proteome</keyword>
<dbReference type="RefSeq" id="WP_245678012.1">
    <property type="nucleotide sequence ID" value="NZ_CP012159.1"/>
</dbReference>
<protein>
    <submittedName>
        <fullName evidence="3">MBL fold metallo-hydrolase</fullName>
    </submittedName>
</protein>
<dbReference type="PANTHER" id="PTHR42773">
    <property type="entry name" value="METALLO-BETA-LACTAMASE-RELATED"/>
    <property type="match status" value="1"/>
</dbReference>
<accession>A0A0K1EQU0</accession>
<dbReference type="SUPFAM" id="SSF56281">
    <property type="entry name" value="Metallo-hydrolase/oxidoreductase"/>
    <property type="match status" value="1"/>
</dbReference>
<keyword evidence="1" id="KW-0812">Transmembrane</keyword>
<feature type="transmembrane region" description="Helical" evidence="1">
    <location>
        <begin position="414"/>
        <end position="436"/>
    </location>
</feature>
<sequence length="444" mass="48722">MTGTTRDGDTAQDWGRLHVMNTCCGAGTCRNFAPELLGEVAPAHWKAMDGAVLNGGPAVLPGTYEEGAFTGVIRQPRSQAELEAARTAVAACPFGALRLKPPAARVRPGSLGAPWRTWPRPIEDNVWVLGSPSRDNAGAMAYFIERPDGNVLVDLPKPNDALFRWLDEHGGVRWIFLTHRDHAEHHAEYAARFPGSRRILGASDVNLRGNEYRAATSDVEIQLGDQLSPVTLEGVPIPEASLPDAELAVIPQPGHTPGSLCLIYRGRFLFSGDHLAYSRRLGQLMAFRLQCWENWDRQTRSVRRLVALAEAGHLGFAWVLPGHGEWQRLDGDGGPRATAEHLRRVLFWMERQASGHVSLSRYILFVQSRMYPRSKLARAMHLLGGKGHGSEAWLLPHATRPYLPDHEPSRVKTALLRATAITTTALGAAVGLAFLATRAVRAAR</sequence>
<name>A0A0K1EQU0_CHOCO</name>
<dbReference type="Proteomes" id="UP000067626">
    <property type="component" value="Chromosome"/>
</dbReference>
<dbReference type="KEGG" id="ccro:CMC5_072200"/>
<keyword evidence="3" id="KW-0378">Hydrolase</keyword>
<reference evidence="3 4" key="1">
    <citation type="submission" date="2015-07" db="EMBL/GenBank/DDBJ databases">
        <title>Genome analysis of myxobacterium Chondromyces crocatus Cm c5 reveals a high potential for natural compound synthesis and the genetic basis for the loss of fruiting body formation.</title>
        <authorList>
            <person name="Zaburannyi N."/>
            <person name="Bunk B."/>
            <person name="Maier J."/>
            <person name="Overmann J."/>
            <person name="Mueller R."/>
        </authorList>
    </citation>
    <scope>NUCLEOTIDE SEQUENCE [LARGE SCALE GENOMIC DNA]</scope>
    <source>
        <strain evidence="3 4">Cm c5</strain>
    </source>
</reference>
<evidence type="ECO:0000259" key="2">
    <source>
        <dbReference type="SMART" id="SM00849"/>
    </source>
</evidence>
<dbReference type="SMART" id="SM00849">
    <property type="entry name" value="Lactamase_B"/>
    <property type="match status" value="1"/>
</dbReference>
<proteinExistence type="predicted"/>
<dbReference type="STRING" id="52.CMC5_072200"/>
<dbReference type="InterPro" id="IPR036866">
    <property type="entry name" value="RibonucZ/Hydroxyglut_hydro"/>
</dbReference>
<evidence type="ECO:0000256" key="1">
    <source>
        <dbReference type="SAM" id="Phobius"/>
    </source>
</evidence>
<dbReference type="AlphaFoldDB" id="A0A0K1EQU0"/>
<dbReference type="Gene3D" id="3.60.15.10">
    <property type="entry name" value="Ribonuclease Z/Hydroxyacylglutathione hydrolase-like"/>
    <property type="match status" value="1"/>
</dbReference>
<dbReference type="InterPro" id="IPR001279">
    <property type="entry name" value="Metallo-B-lactamas"/>
</dbReference>
<keyword evidence="1" id="KW-0472">Membrane</keyword>
<dbReference type="CDD" id="cd07727">
    <property type="entry name" value="YmaE-like_MBL-fold"/>
    <property type="match status" value="1"/>
</dbReference>
<organism evidence="3 4">
    <name type="scientific">Chondromyces crocatus</name>
    <dbReference type="NCBI Taxonomy" id="52"/>
    <lineage>
        <taxon>Bacteria</taxon>
        <taxon>Pseudomonadati</taxon>
        <taxon>Myxococcota</taxon>
        <taxon>Polyangia</taxon>
        <taxon>Polyangiales</taxon>
        <taxon>Polyangiaceae</taxon>
        <taxon>Chondromyces</taxon>
    </lineage>
</organism>
<dbReference type="EMBL" id="CP012159">
    <property type="protein sequence ID" value="AKT42993.1"/>
    <property type="molecule type" value="Genomic_DNA"/>
</dbReference>
<evidence type="ECO:0000313" key="3">
    <source>
        <dbReference type="EMBL" id="AKT42993.1"/>
    </source>
</evidence>
<evidence type="ECO:0000313" key="4">
    <source>
        <dbReference type="Proteomes" id="UP000067626"/>
    </source>
</evidence>
<keyword evidence="1" id="KW-1133">Transmembrane helix</keyword>
<feature type="domain" description="Metallo-beta-lactamase" evidence="2">
    <location>
        <begin position="138"/>
        <end position="313"/>
    </location>
</feature>
<gene>
    <name evidence="3" type="ORF">CMC5_072200</name>
</gene>
<dbReference type="GO" id="GO:0016787">
    <property type="term" value="F:hydrolase activity"/>
    <property type="evidence" value="ECO:0007669"/>
    <property type="project" value="UniProtKB-KW"/>
</dbReference>